<evidence type="ECO:0000313" key="1">
    <source>
        <dbReference type="EMBL" id="MPM25244.1"/>
    </source>
</evidence>
<dbReference type="Gene3D" id="3.40.50.1820">
    <property type="entry name" value="alpha/beta hydrolase"/>
    <property type="match status" value="1"/>
</dbReference>
<comment type="caution">
    <text evidence="1">The sequence shown here is derived from an EMBL/GenBank/DDBJ whole genome shotgun (WGS) entry which is preliminary data.</text>
</comment>
<reference evidence="1" key="1">
    <citation type="submission" date="2019-08" db="EMBL/GenBank/DDBJ databases">
        <authorList>
            <person name="Kucharzyk K."/>
            <person name="Murdoch R.W."/>
            <person name="Higgins S."/>
            <person name="Loffler F."/>
        </authorList>
    </citation>
    <scope>NUCLEOTIDE SEQUENCE</scope>
</reference>
<protein>
    <recommendedName>
        <fullName evidence="2">Acetyl xylan esterase domain-containing protein</fullName>
    </recommendedName>
</protein>
<dbReference type="InterPro" id="IPR050261">
    <property type="entry name" value="FrsA_esterase"/>
</dbReference>
<dbReference type="EMBL" id="VSSQ01004449">
    <property type="protein sequence ID" value="MPM25244.1"/>
    <property type="molecule type" value="Genomic_DNA"/>
</dbReference>
<dbReference type="AlphaFoldDB" id="A0A644YGK7"/>
<dbReference type="InterPro" id="IPR029058">
    <property type="entry name" value="AB_hydrolase_fold"/>
</dbReference>
<gene>
    <name evidence="1" type="ORF">SDC9_71734</name>
</gene>
<organism evidence="1">
    <name type="scientific">bioreactor metagenome</name>
    <dbReference type="NCBI Taxonomy" id="1076179"/>
    <lineage>
        <taxon>unclassified sequences</taxon>
        <taxon>metagenomes</taxon>
        <taxon>ecological metagenomes</taxon>
    </lineage>
</organism>
<sequence length="321" mass="35616">MEKFPEKCPLNPIFGDKRTYEGYQVQNVAFESLPGVYVTGSLYTPANAAKNLPGILNTHGHWAELDDYGRYRPDAQKRFAAMARMGAMVFAYDMVGYGQLAREHGWIHKHPEALKLQLWNSIRSIDFLLSIGADPERIAITGASGGGTQAFLLTAVDDRIAVSVPVVQVSAHFFGGCVCESGMQIHKTDNFQTNNVEIAACAAPRPMLVVSDGDDWTKNTPSVEYPHLQYIYGLFGKFQVVENAHLPADKHGYDYNKRVAVYPFLAKHLGLDVTKAVNPDGSLNEQNIVIEDIEALYPFDEKRPFPAHGIKTNDAVIWNSN</sequence>
<name>A0A644YGK7_9ZZZZ</name>
<dbReference type="PANTHER" id="PTHR22946">
    <property type="entry name" value="DIENELACTONE HYDROLASE DOMAIN-CONTAINING PROTEIN-RELATED"/>
    <property type="match status" value="1"/>
</dbReference>
<dbReference type="SUPFAM" id="SSF53474">
    <property type="entry name" value="alpha/beta-Hydrolases"/>
    <property type="match status" value="1"/>
</dbReference>
<accession>A0A644YGK7</accession>
<proteinExistence type="predicted"/>
<evidence type="ECO:0008006" key="2">
    <source>
        <dbReference type="Google" id="ProtNLM"/>
    </source>
</evidence>
<dbReference type="PANTHER" id="PTHR22946:SF8">
    <property type="entry name" value="ACETYL XYLAN ESTERASE DOMAIN-CONTAINING PROTEIN"/>
    <property type="match status" value="1"/>
</dbReference>